<comment type="caution">
    <text evidence="2">The sequence shown here is derived from an EMBL/GenBank/DDBJ whole genome shotgun (WGS) entry which is preliminary data.</text>
</comment>
<feature type="compositionally biased region" description="Polar residues" evidence="1">
    <location>
        <begin position="1"/>
        <end position="11"/>
    </location>
</feature>
<accession>A0A420YE16</accession>
<evidence type="ECO:0000256" key="1">
    <source>
        <dbReference type="SAM" id="MobiDB-lite"/>
    </source>
</evidence>
<proteinExistence type="predicted"/>
<keyword evidence="3" id="KW-1185">Reference proteome</keyword>
<reference evidence="2 3" key="1">
    <citation type="submission" date="2018-08" db="EMBL/GenBank/DDBJ databases">
        <title>Draft genome of the lignicolous fungus Coniochaeta pulveracea.</title>
        <authorList>
            <person name="Borstlap C.J."/>
            <person name="De Witt R.N."/>
            <person name="Botha A."/>
            <person name="Volschenk H."/>
        </authorList>
    </citation>
    <scope>NUCLEOTIDE SEQUENCE [LARGE SCALE GENOMIC DNA]</scope>
    <source>
        <strain evidence="2 3">CAB683</strain>
    </source>
</reference>
<feature type="compositionally biased region" description="Basic residues" evidence="1">
    <location>
        <begin position="131"/>
        <end position="141"/>
    </location>
</feature>
<name>A0A420YE16_9PEZI</name>
<gene>
    <name evidence="2" type="ORF">DL546_008014</name>
</gene>
<feature type="compositionally biased region" description="Basic and acidic residues" evidence="1">
    <location>
        <begin position="112"/>
        <end position="122"/>
    </location>
</feature>
<protein>
    <submittedName>
        <fullName evidence="2">Uncharacterized protein</fullName>
    </submittedName>
</protein>
<dbReference type="OrthoDB" id="2537432at2759"/>
<sequence length="141" mass="14878">MSTSSRPNTPDVSHGRGGAGNIKPDDTPYVDGEVVRVGVEGSHDDGAFSAGRGGAGNIGDPGRESFHRKDRELVTPAAMQPAPPEDVDYHTGRGGAGNEHLAHGKEHHHGKEHAIRVPDGERSPQGLADKLKHKLFGMGKK</sequence>
<evidence type="ECO:0000313" key="2">
    <source>
        <dbReference type="EMBL" id="RKU46162.1"/>
    </source>
</evidence>
<dbReference type="InterPro" id="IPR053203">
    <property type="entry name" value="Cisplatin_resist-associated"/>
</dbReference>
<dbReference type="Pfam" id="PF12223">
    <property type="entry name" value="DUF3602"/>
    <property type="match status" value="1"/>
</dbReference>
<dbReference type="AlphaFoldDB" id="A0A420YE16"/>
<dbReference type="PANTHER" id="PTHR34693:SF3">
    <property type="match status" value="1"/>
</dbReference>
<dbReference type="EMBL" id="QVQW01000016">
    <property type="protein sequence ID" value="RKU46162.1"/>
    <property type="molecule type" value="Genomic_DNA"/>
</dbReference>
<dbReference type="InterPro" id="IPR022024">
    <property type="entry name" value="DUF3602"/>
</dbReference>
<dbReference type="PANTHER" id="PTHR34693">
    <property type="entry name" value="PROTEIN PAR32"/>
    <property type="match status" value="1"/>
</dbReference>
<dbReference type="Proteomes" id="UP000275385">
    <property type="component" value="Unassembled WGS sequence"/>
</dbReference>
<feature type="region of interest" description="Disordered" evidence="1">
    <location>
        <begin position="1"/>
        <end position="141"/>
    </location>
</feature>
<feature type="compositionally biased region" description="Basic and acidic residues" evidence="1">
    <location>
        <begin position="61"/>
        <end position="73"/>
    </location>
</feature>
<organism evidence="2 3">
    <name type="scientific">Coniochaeta pulveracea</name>
    <dbReference type="NCBI Taxonomy" id="177199"/>
    <lineage>
        <taxon>Eukaryota</taxon>
        <taxon>Fungi</taxon>
        <taxon>Dikarya</taxon>
        <taxon>Ascomycota</taxon>
        <taxon>Pezizomycotina</taxon>
        <taxon>Sordariomycetes</taxon>
        <taxon>Sordariomycetidae</taxon>
        <taxon>Coniochaetales</taxon>
        <taxon>Coniochaetaceae</taxon>
        <taxon>Coniochaeta</taxon>
    </lineage>
</organism>
<evidence type="ECO:0000313" key="3">
    <source>
        <dbReference type="Proteomes" id="UP000275385"/>
    </source>
</evidence>
<feature type="compositionally biased region" description="Low complexity" evidence="1">
    <location>
        <begin position="30"/>
        <end position="40"/>
    </location>
</feature>